<gene>
    <name evidence="1" type="ORF">GAB14E_2506</name>
</gene>
<comment type="caution">
    <text evidence="1">The sequence shown here is derived from an EMBL/GenBank/DDBJ whole genome shotgun (WGS) entry which is preliminary data.</text>
</comment>
<dbReference type="Pfam" id="PF13379">
    <property type="entry name" value="NMT1_2"/>
    <property type="match status" value="1"/>
</dbReference>
<dbReference type="Proteomes" id="UP000029868">
    <property type="component" value="Unassembled WGS sequence"/>
</dbReference>
<dbReference type="SUPFAM" id="SSF53850">
    <property type="entry name" value="Periplasmic binding protein-like II"/>
    <property type="match status" value="1"/>
</dbReference>
<organism evidence="1 2">
    <name type="scientific">Colwellia psychrerythraea</name>
    <name type="common">Vibrio psychroerythus</name>
    <dbReference type="NCBI Taxonomy" id="28229"/>
    <lineage>
        <taxon>Bacteria</taxon>
        <taxon>Pseudomonadati</taxon>
        <taxon>Pseudomonadota</taxon>
        <taxon>Gammaproteobacteria</taxon>
        <taxon>Alteromonadales</taxon>
        <taxon>Colwelliaceae</taxon>
        <taxon>Colwellia</taxon>
    </lineage>
</organism>
<accession>A0A099KTR4</accession>
<name>A0A099KTR4_COLPS</name>
<dbReference type="PATRIC" id="fig|28229.3.peg.2129"/>
<proteinExistence type="predicted"/>
<protein>
    <recommendedName>
        <fullName evidence="3">Nitrate ABC transporter substrate-binding protein</fullName>
    </recommendedName>
</protein>
<evidence type="ECO:0000313" key="2">
    <source>
        <dbReference type="Proteomes" id="UP000029868"/>
    </source>
</evidence>
<evidence type="ECO:0008006" key="3">
    <source>
        <dbReference type="Google" id="ProtNLM"/>
    </source>
</evidence>
<dbReference type="Gene3D" id="3.40.190.10">
    <property type="entry name" value="Periplasmic binding protein-like II"/>
    <property type="match status" value="2"/>
</dbReference>
<sequence length="377" mass="42739">MSCSGILLKFFNNLIVKTNCLLLIMLMSSSISYAEKQSIKAIYIPLADHYASIIAYEKYRDKMVHADFSLEQMKNWDLLRAYFQSGEVDMAFVMSPLAMDMFRERPKARWVGMMHRDGNALAINDLLNKEIKLPHKRIDRKPDEKAANAFTKASKAQNKPIEVGVPHLMATHSVVLYKYLKEHGKTLAIGRGTNEDAVIIGIAPPKAPAFIKKKNSRNQAAAFEQSLPWADVVETQKFGHVAWYSKDVMQWPNGHVECIVLAQDKSIKDKKEAIREVIHYMKKAGEDIEIARRQGGQAMIDIATMVRKHIPKHNESAIIQSLRPDLNVINYRHLDNDEAGLKVIMDLAVEAGIISQSININSFSDRQFSSEFNINNE</sequence>
<reference evidence="1 2" key="1">
    <citation type="submission" date="2014-08" db="EMBL/GenBank/DDBJ databases">
        <title>Genomic and Phenotypic Diversity of Colwellia psychrerythraea strains from Disparate Marine Basins.</title>
        <authorList>
            <person name="Techtmann S.M."/>
            <person name="Stelling S.C."/>
            <person name="Utturkar S.M."/>
            <person name="Alshibli N."/>
            <person name="Harris A."/>
            <person name="Brown S.D."/>
            <person name="Hazen T.C."/>
        </authorList>
    </citation>
    <scope>NUCLEOTIDE SEQUENCE [LARGE SCALE GENOMIC DNA]</scope>
    <source>
        <strain evidence="1 2">GAB14E</strain>
    </source>
</reference>
<dbReference type="EMBL" id="JQEC01000021">
    <property type="protein sequence ID" value="KGJ93951.1"/>
    <property type="molecule type" value="Genomic_DNA"/>
</dbReference>
<dbReference type="PANTHER" id="PTHR30024">
    <property type="entry name" value="ALIPHATIC SULFONATES-BINDING PROTEIN-RELATED"/>
    <property type="match status" value="1"/>
</dbReference>
<dbReference type="OrthoDB" id="9815454at2"/>
<dbReference type="AlphaFoldDB" id="A0A099KTR4"/>
<evidence type="ECO:0000313" key="1">
    <source>
        <dbReference type="EMBL" id="KGJ93951.1"/>
    </source>
</evidence>